<keyword evidence="1" id="KW-1133">Transmembrane helix</keyword>
<dbReference type="AlphaFoldDB" id="A0A9X8RLH1"/>
<accession>A0A9X8RLH1</accession>
<dbReference type="RefSeq" id="WP_021402147.1">
    <property type="nucleotide sequence ID" value="NZ_CP149699.1"/>
</dbReference>
<organism evidence="2 3">
    <name type="scientific">Clostridioides difficile</name>
    <name type="common">Peptoclostridium difficile</name>
    <dbReference type="NCBI Taxonomy" id="1496"/>
    <lineage>
        <taxon>Bacteria</taxon>
        <taxon>Bacillati</taxon>
        <taxon>Bacillota</taxon>
        <taxon>Clostridia</taxon>
        <taxon>Peptostreptococcales</taxon>
        <taxon>Peptostreptococcaceae</taxon>
        <taxon>Clostridioides</taxon>
    </lineage>
</organism>
<proteinExistence type="predicted"/>
<dbReference type="EMBL" id="FUPS01000014">
    <property type="protein sequence ID" value="SJS97828.1"/>
    <property type="molecule type" value="Genomic_DNA"/>
</dbReference>
<evidence type="ECO:0000313" key="3">
    <source>
        <dbReference type="Proteomes" id="UP000189137"/>
    </source>
</evidence>
<protein>
    <submittedName>
        <fullName evidence="2">Uncharacterized protein</fullName>
    </submittedName>
</protein>
<reference evidence="2 3" key="1">
    <citation type="submission" date="2017-02" db="EMBL/GenBank/DDBJ databases">
        <authorList>
            <consortium name="Pathogen Informatics"/>
        </authorList>
    </citation>
    <scope>NUCLEOTIDE SEQUENCE [LARGE SCALE GENOMIC DNA]</scope>
    <source>
        <strain evidence="2 3">VRECD0157</strain>
    </source>
</reference>
<evidence type="ECO:0000313" key="2">
    <source>
        <dbReference type="EMBL" id="SJS97828.1"/>
    </source>
</evidence>
<keyword evidence="1" id="KW-0472">Membrane</keyword>
<sequence>MEFSEQIIKILDNLSDKFGMTIDWSNKNVIPYLQTLTTKYINYEVDISIFWIIICVIGIIVGALLIYIDWKDDEDDLPVYATIGLLIIIFSAVFIIIQSIDIITAKTFPEKIILNYLLEIKKYI</sequence>
<name>A0A9X8RLH1_CLODI</name>
<keyword evidence="1" id="KW-0812">Transmembrane</keyword>
<gene>
    <name evidence="2" type="ORF">SAMEA3375112_03311</name>
</gene>
<feature type="transmembrane region" description="Helical" evidence="1">
    <location>
        <begin position="49"/>
        <end position="68"/>
    </location>
</feature>
<comment type="caution">
    <text evidence="2">The sequence shown here is derived from an EMBL/GenBank/DDBJ whole genome shotgun (WGS) entry which is preliminary data.</text>
</comment>
<feature type="transmembrane region" description="Helical" evidence="1">
    <location>
        <begin position="80"/>
        <end position="103"/>
    </location>
</feature>
<dbReference type="Proteomes" id="UP000189137">
    <property type="component" value="Unassembled WGS sequence"/>
</dbReference>
<evidence type="ECO:0000256" key="1">
    <source>
        <dbReference type="SAM" id="Phobius"/>
    </source>
</evidence>